<name>A0AAU1U749_9ACTN</name>
<dbReference type="Pfam" id="PF20240">
    <property type="entry name" value="DUF6597"/>
    <property type="match status" value="1"/>
</dbReference>
<reference evidence="5" key="1">
    <citation type="submission" date="2022-10" db="EMBL/GenBank/DDBJ databases">
        <title>The complete genomes of actinobacterial strains from the NBC collection.</title>
        <authorList>
            <person name="Joergensen T.S."/>
            <person name="Alvarez Arevalo M."/>
            <person name="Sterndorff E.B."/>
            <person name="Faurdal D."/>
            <person name="Vuksanovic O."/>
            <person name="Mourched A.-S."/>
            <person name="Charusanti P."/>
            <person name="Shaw S."/>
            <person name="Blin K."/>
            <person name="Weber T."/>
        </authorList>
    </citation>
    <scope>NUCLEOTIDE SEQUENCE</scope>
    <source>
        <strain evidence="5">NBC_00119</strain>
    </source>
</reference>
<keyword evidence="2" id="KW-0238">DNA-binding</keyword>
<dbReference type="Pfam" id="PF12833">
    <property type="entry name" value="HTH_18"/>
    <property type="match status" value="1"/>
</dbReference>
<dbReference type="SMART" id="SM00342">
    <property type="entry name" value="HTH_ARAC"/>
    <property type="match status" value="1"/>
</dbReference>
<dbReference type="InterPro" id="IPR046532">
    <property type="entry name" value="DUF6597"/>
</dbReference>
<accession>A0AAU1U749</accession>
<feature type="domain" description="HTH araC/xylS-type" evidence="4">
    <location>
        <begin position="177"/>
        <end position="278"/>
    </location>
</feature>
<organism evidence="5">
    <name type="scientific">Streptomyces sp. NBC_00119</name>
    <dbReference type="NCBI Taxonomy" id="2975659"/>
    <lineage>
        <taxon>Bacteria</taxon>
        <taxon>Bacillati</taxon>
        <taxon>Actinomycetota</taxon>
        <taxon>Actinomycetes</taxon>
        <taxon>Kitasatosporales</taxon>
        <taxon>Streptomycetaceae</taxon>
        <taxon>Streptomyces</taxon>
    </lineage>
</organism>
<gene>
    <name evidence="5" type="ORF">OHU69_23480</name>
</gene>
<evidence type="ECO:0000256" key="3">
    <source>
        <dbReference type="ARBA" id="ARBA00023163"/>
    </source>
</evidence>
<proteinExistence type="predicted"/>
<evidence type="ECO:0000256" key="2">
    <source>
        <dbReference type="ARBA" id="ARBA00023125"/>
    </source>
</evidence>
<dbReference type="Gene3D" id="1.10.10.60">
    <property type="entry name" value="Homeodomain-like"/>
    <property type="match status" value="1"/>
</dbReference>
<dbReference type="AlphaFoldDB" id="A0AAU1U749"/>
<dbReference type="PROSITE" id="PS01124">
    <property type="entry name" value="HTH_ARAC_FAMILY_2"/>
    <property type="match status" value="1"/>
</dbReference>
<keyword evidence="1" id="KW-0805">Transcription regulation</keyword>
<dbReference type="GO" id="GO:0003700">
    <property type="term" value="F:DNA-binding transcription factor activity"/>
    <property type="evidence" value="ECO:0007669"/>
    <property type="project" value="InterPro"/>
</dbReference>
<dbReference type="InterPro" id="IPR050204">
    <property type="entry name" value="AraC_XylS_family_regulators"/>
</dbReference>
<protein>
    <submittedName>
        <fullName evidence="5">AraC family transcriptional regulator</fullName>
    </submittedName>
</protein>
<dbReference type="PANTHER" id="PTHR46796">
    <property type="entry name" value="HTH-TYPE TRANSCRIPTIONAL ACTIVATOR RHAS-RELATED"/>
    <property type="match status" value="1"/>
</dbReference>
<evidence type="ECO:0000313" key="5">
    <source>
        <dbReference type="EMBL" id="WTS13755.1"/>
    </source>
</evidence>
<evidence type="ECO:0000256" key="1">
    <source>
        <dbReference type="ARBA" id="ARBA00023015"/>
    </source>
</evidence>
<dbReference type="PANTHER" id="PTHR46796:SF15">
    <property type="entry name" value="BLL1074 PROTEIN"/>
    <property type="match status" value="1"/>
</dbReference>
<dbReference type="InterPro" id="IPR018060">
    <property type="entry name" value="HTH_AraC"/>
</dbReference>
<keyword evidence="3" id="KW-0804">Transcription</keyword>
<dbReference type="EMBL" id="CP108195">
    <property type="protein sequence ID" value="WTS13755.1"/>
    <property type="molecule type" value="Genomic_DNA"/>
</dbReference>
<evidence type="ECO:0000259" key="4">
    <source>
        <dbReference type="PROSITE" id="PS01124"/>
    </source>
</evidence>
<sequence>MAATSRDTRGIVDPNELLTRVRFRRHEPAEPLRHHVENYWFIDWDLSEPYASHIVPHPSVNLTFERYADGRSARADGPGGAPVGVVTGVALGLFTKKLTGRGRVCGVKFRSGGFRPYAPDVPVIHWTGQELPVGDVFTGAPPDIARAVTGPDDEHARVAALDAFLLARAAADDPQADLAMDLVDRIRTDATVHRVGEFAAAQGLSVRALQRLFSAYVGVGPKWIILRHRIHQALERADSDAAVDWSALAADLGYADQAHLVRDFTATVGVPPTAYAPRNR</sequence>
<dbReference type="GO" id="GO:0043565">
    <property type="term" value="F:sequence-specific DNA binding"/>
    <property type="evidence" value="ECO:0007669"/>
    <property type="project" value="InterPro"/>
</dbReference>